<dbReference type="GO" id="GO:1990023">
    <property type="term" value="C:mitotic spindle midzone"/>
    <property type="evidence" value="ECO:0007669"/>
    <property type="project" value="TreeGrafter"/>
</dbReference>
<evidence type="ECO:0000259" key="6">
    <source>
        <dbReference type="Pfam" id="PF12348"/>
    </source>
</evidence>
<accession>A0A9N9C069</accession>
<dbReference type="PANTHER" id="PTHR21567">
    <property type="entry name" value="CLASP"/>
    <property type="match status" value="1"/>
</dbReference>
<name>A0A9N9C069_9GLOM</name>
<dbReference type="Proteomes" id="UP000789508">
    <property type="component" value="Unassembled WGS sequence"/>
</dbReference>
<dbReference type="GO" id="GO:0005815">
    <property type="term" value="C:microtubule organizing center"/>
    <property type="evidence" value="ECO:0007669"/>
    <property type="project" value="TreeGrafter"/>
</dbReference>
<feature type="domain" description="CLASP N-terminal" evidence="6">
    <location>
        <begin position="13"/>
        <end position="231"/>
    </location>
</feature>
<proteinExistence type="inferred from homology"/>
<organism evidence="7 8">
    <name type="scientific">Ambispora leptoticha</name>
    <dbReference type="NCBI Taxonomy" id="144679"/>
    <lineage>
        <taxon>Eukaryota</taxon>
        <taxon>Fungi</taxon>
        <taxon>Fungi incertae sedis</taxon>
        <taxon>Mucoromycota</taxon>
        <taxon>Glomeromycotina</taxon>
        <taxon>Glomeromycetes</taxon>
        <taxon>Archaeosporales</taxon>
        <taxon>Ambisporaceae</taxon>
        <taxon>Ambispora</taxon>
    </lineage>
</organism>
<dbReference type="GO" id="GO:0008017">
    <property type="term" value="F:microtubule binding"/>
    <property type="evidence" value="ECO:0007669"/>
    <property type="project" value="TreeGrafter"/>
</dbReference>
<evidence type="ECO:0000256" key="2">
    <source>
        <dbReference type="ARBA" id="ARBA00009549"/>
    </source>
</evidence>
<dbReference type="GO" id="GO:0090307">
    <property type="term" value="P:mitotic spindle assembly"/>
    <property type="evidence" value="ECO:0007669"/>
    <property type="project" value="TreeGrafter"/>
</dbReference>
<dbReference type="OrthoDB" id="46159at2759"/>
<dbReference type="InterPro" id="IPR011989">
    <property type="entry name" value="ARM-like"/>
</dbReference>
<protein>
    <submittedName>
        <fullName evidence="7">4597_t:CDS:1</fullName>
    </submittedName>
</protein>
<keyword evidence="5" id="KW-0131">Cell cycle</keyword>
<evidence type="ECO:0000256" key="1">
    <source>
        <dbReference type="ARBA" id="ARBA00004186"/>
    </source>
</evidence>
<evidence type="ECO:0000256" key="5">
    <source>
        <dbReference type="ARBA" id="ARBA00022776"/>
    </source>
</evidence>
<dbReference type="InterPro" id="IPR024395">
    <property type="entry name" value="CLASP_N_dom"/>
</dbReference>
<keyword evidence="5" id="KW-0498">Mitosis</keyword>
<comment type="subcellular location">
    <subcellularLocation>
        <location evidence="1">Cytoplasm</location>
        <location evidence="1">Cytoskeleton</location>
        <location evidence="1">Spindle</location>
    </subcellularLocation>
</comment>
<keyword evidence="3" id="KW-0132">Cell division</keyword>
<dbReference type="SUPFAM" id="SSF48371">
    <property type="entry name" value="ARM repeat"/>
    <property type="match status" value="1"/>
</dbReference>
<evidence type="ECO:0000313" key="7">
    <source>
        <dbReference type="EMBL" id="CAG8583223.1"/>
    </source>
</evidence>
<dbReference type="InterPro" id="IPR016024">
    <property type="entry name" value="ARM-type_fold"/>
</dbReference>
<dbReference type="AlphaFoldDB" id="A0A9N9C069"/>
<comment type="similarity">
    <text evidence="2">Belongs to the CLASP family.</text>
</comment>
<evidence type="ECO:0000256" key="3">
    <source>
        <dbReference type="ARBA" id="ARBA00022618"/>
    </source>
</evidence>
<dbReference type="Gene3D" id="1.25.10.10">
    <property type="entry name" value="Leucine-rich Repeat Variant"/>
    <property type="match status" value="1"/>
</dbReference>
<dbReference type="Pfam" id="PF12348">
    <property type="entry name" value="CLASP_N"/>
    <property type="match status" value="1"/>
</dbReference>
<dbReference type="EMBL" id="CAJVPS010003135">
    <property type="protein sequence ID" value="CAG8583223.1"/>
    <property type="molecule type" value="Genomic_DNA"/>
</dbReference>
<comment type="caution">
    <text evidence="7">The sequence shown here is derived from an EMBL/GenBank/DDBJ whole genome shotgun (WGS) entry which is preliminary data.</text>
</comment>
<dbReference type="GO" id="GO:0051301">
    <property type="term" value="P:cell division"/>
    <property type="evidence" value="ECO:0007669"/>
    <property type="project" value="UniProtKB-KW"/>
</dbReference>
<keyword evidence="8" id="KW-1185">Reference proteome</keyword>
<reference evidence="7" key="1">
    <citation type="submission" date="2021-06" db="EMBL/GenBank/DDBJ databases">
        <authorList>
            <person name="Kallberg Y."/>
            <person name="Tangrot J."/>
            <person name="Rosling A."/>
        </authorList>
    </citation>
    <scope>NUCLEOTIDE SEQUENCE</scope>
    <source>
        <strain evidence="7">FL130A</strain>
    </source>
</reference>
<dbReference type="GO" id="GO:0005881">
    <property type="term" value="C:cytoplasmic microtubule"/>
    <property type="evidence" value="ECO:0007669"/>
    <property type="project" value="TreeGrafter"/>
</dbReference>
<dbReference type="GO" id="GO:0005876">
    <property type="term" value="C:spindle microtubule"/>
    <property type="evidence" value="ECO:0007669"/>
    <property type="project" value="TreeGrafter"/>
</dbReference>
<gene>
    <name evidence="7" type="ORF">ALEPTO_LOCUS7362</name>
</gene>
<feature type="non-terminal residue" evidence="7">
    <location>
        <position position="383"/>
    </location>
</feature>
<dbReference type="PANTHER" id="PTHR21567:SF9">
    <property type="entry name" value="CLIP-ASSOCIATING PROTEIN"/>
    <property type="match status" value="1"/>
</dbReference>
<sequence length="383" mass="42342">MSGAKIESATQFEAELKKISEVLQEKETEHTWQLLEKELKRLAVLTREIGGTYENILISSSKSLRVPIVNSLATERTRLSGAACEFVEELGRCLGPKFETLVDFFFPALLKLCARTNKVFITRAQKSIMTIIRNCKIPALIPKFKEALKDQNKTLRTSAAEFILVSLEVNDVGALSKYIADLEWAIREGAIDSTPAVRSTSKKTFEIFKLKFDLRIQDFVDTLSSTAQKYLGLQDKQSNKSARPPIRRFNSAMIGKEIPKQPIEENDIVIFVKNPPTNNNKIENTTTEKNTATAATAFVITFDEPNSLVNPGFNSPLKTKPKLTSAERVNNGANNTQIFSASAQRVPIRPKKAQTVPVAAKGNGVLLSLAGGAQRVKIKESSA</sequence>
<keyword evidence="4" id="KW-0493">Microtubule</keyword>
<evidence type="ECO:0000256" key="4">
    <source>
        <dbReference type="ARBA" id="ARBA00022701"/>
    </source>
</evidence>
<evidence type="ECO:0000313" key="8">
    <source>
        <dbReference type="Proteomes" id="UP000789508"/>
    </source>
</evidence>